<evidence type="ECO:0000313" key="9">
    <source>
        <dbReference type="Proteomes" id="UP001500218"/>
    </source>
</evidence>
<keyword evidence="5 6" id="KW-0472">Membrane</keyword>
<dbReference type="Pfam" id="PF07690">
    <property type="entry name" value="MFS_1"/>
    <property type="match status" value="1"/>
</dbReference>
<dbReference type="InterPro" id="IPR036259">
    <property type="entry name" value="MFS_trans_sf"/>
</dbReference>
<comment type="caution">
    <text evidence="8">The sequence shown here is derived from an EMBL/GenBank/DDBJ whole genome shotgun (WGS) entry which is preliminary data.</text>
</comment>
<dbReference type="PROSITE" id="PS50850">
    <property type="entry name" value="MFS"/>
    <property type="match status" value="1"/>
</dbReference>
<reference evidence="8 9" key="1">
    <citation type="journal article" date="2019" name="Int. J. Syst. Evol. Microbiol.">
        <title>The Global Catalogue of Microorganisms (GCM) 10K type strain sequencing project: providing services to taxonomists for standard genome sequencing and annotation.</title>
        <authorList>
            <consortium name="The Broad Institute Genomics Platform"/>
            <consortium name="The Broad Institute Genome Sequencing Center for Infectious Disease"/>
            <person name="Wu L."/>
            <person name="Ma J."/>
        </authorList>
    </citation>
    <scope>NUCLEOTIDE SEQUENCE [LARGE SCALE GENOMIC DNA]</scope>
    <source>
        <strain evidence="8 9">JCM 13250</strain>
    </source>
</reference>
<keyword evidence="3 6" id="KW-0812">Transmembrane</keyword>
<feature type="transmembrane region" description="Helical" evidence="6">
    <location>
        <begin position="358"/>
        <end position="379"/>
    </location>
</feature>
<evidence type="ECO:0000256" key="1">
    <source>
        <dbReference type="ARBA" id="ARBA00004651"/>
    </source>
</evidence>
<comment type="subcellular location">
    <subcellularLocation>
        <location evidence="1">Cell membrane</location>
        <topology evidence="1">Multi-pass membrane protein</topology>
    </subcellularLocation>
</comment>
<keyword evidence="2" id="KW-1003">Cell membrane</keyword>
<name>A0ABN2LLA8_9ACTN</name>
<evidence type="ECO:0000259" key="7">
    <source>
        <dbReference type="PROSITE" id="PS50850"/>
    </source>
</evidence>
<accession>A0ABN2LLA8</accession>
<dbReference type="InterPro" id="IPR050189">
    <property type="entry name" value="MFS_Efflux_Transporters"/>
</dbReference>
<evidence type="ECO:0000313" key="8">
    <source>
        <dbReference type="EMBL" id="GAA1792604.1"/>
    </source>
</evidence>
<evidence type="ECO:0000256" key="6">
    <source>
        <dbReference type="SAM" id="Phobius"/>
    </source>
</evidence>
<feature type="transmembrane region" description="Helical" evidence="6">
    <location>
        <begin position="272"/>
        <end position="290"/>
    </location>
</feature>
<dbReference type="SUPFAM" id="SSF103473">
    <property type="entry name" value="MFS general substrate transporter"/>
    <property type="match status" value="1"/>
</dbReference>
<feature type="transmembrane region" description="Helical" evidence="6">
    <location>
        <begin position="296"/>
        <end position="320"/>
    </location>
</feature>
<feature type="transmembrane region" description="Helical" evidence="6">
    <location>
        <begin position="49"/>
        <end position="70"/>
    </location>
</feature>
<feature type="transmembrane region" description="Helical" evidence="6">
    <location>
        <begin position="207"/>
        <end position="231"/>
    </location>
</feature>
<dbReference type="InterPro" id="IPR011701">
    <property type="entry name" value="MFS"/>
</dbReference>
<evidence type="ECO:0000256" key="3">
    <source>
        <dbReference type="ARBA" id="ARBA00022692"/>
    </source>
</evidence>
<organism evidence="8 9">
    <name type="scientific">Luedemannella flava</name>
    <dbReference type="NCBI Taxonomy" id="349316"/>
    <lineage>
        <taxon>Bacteria</taxon>
        <taxon>Bacillati</taxon>
        <taxon>Actinomycetota</taxon>
        <taxon>Actinomycetes</taxon>
        <taxon>Micromonosporales</taxon>
        <taxon>Micromonosporaceae</taxon>
        <taxon>Luedemannella</taxon>
    </lineage>
</organism>
<dbReference type="PANTHER" id="PTHR43124">
    <property type="entry name" value="PURINE EFFLUX PUMP PBUE"/>
    <property type="match status" value="1"/>
</dbReference>
<dbReference type="CDD" id="cd17324">
    <property type="entry name" value="MFS_NepI_like"/>
    <property type="match status" value="1"/>
</dbReference>
<dbReference type="RefSeq" id="WP_344127330.1">
    <property type="nucleotide sequence ID" value="NZ_BAAALT010000033.1"/>
</dbReference>
<dbReference type="Gene3D" id="1.20.1250.20">
    <property type="entry name" value="MFS general substrate transporter like domains"/>
    <property type="match status" value="1"/>
</dbReference>
<dbReference type="PANTHER" id="PTHR43124:SF3">
    <property type="entry name" value="CHLORAMPHENICOL EFFLUX PUMP RV0191"/>
    <property type="match status" value="1"/>
</dbReference>
<evidence type="ECO:0000256" key="5">
    <source>
        <dbReference type="ARBA" id="ARBA00023136"/>
    </source>
</evidence>
<feature type="transmembrane region" description="Helical" evidence="6">
    <location>
        <begin position="165"/>
        <end position="186"/>
    </location>
</feature>
<dbReference type="InterPro" id="IPR020846">
    <property type="entry name" value="MFS_dom"/>
</dbReference>
<feature type="domain" description="Major facilitator superfamily (MFS) profile" evidence="7">
    <location>
        <begin position="10"/>
        <end position="387"/>
    </location>
</feature>
<sequence>MRAPNRWPVASLAVLTAAVLLSVTTELLPTGLLPSMSRDLDVSAGRLGLLVTGYALMVALFAAPLGLLTGRIPRRRLLAGAVLAYAVSNVIVAVAPNYPVAAAGRLLGGLTHGAFWAMLAGYASRLVSPDRVGRTVAIVSGGGTASVLLAVPAGTALGVATNWRVAFVVLAGVSVLLLVAVLRVLPELPGTASVNPVPLRQVFRLPGLRPIMFSTAVTVLGYFAFSTYIAVFLLNAGLDEGQIALALFGGGVFGAVGLVLGGIFVDRHLRSSLIVSIGGMALAMAIGAVGRSSTVAALAAVALASVAMGAVPALLQTVTLRAAPGAGDPASALNASAFNVGIGGGALLGAVVTDTWGAAGLPLVAAVLTGAGAVAVVLLKVGAPQLRVAETPVGTPTERPVVATPETLAA</sequence>
<proteinExistence type="predicted"/>
<feature type="transmembrane region" description="Helical" evidence="6">
    <location>
        <begin position="135"/>
        <end position="159"/>
    </location>
</feature>
<keyword evidence="9" id="KW-1185">Reference proteome</keyword>
<evidence type="ECO:0000256" key="4">
    <source>
        <dbReference type="ARBA" id="ARBA00022989"/>
    </source>
</evidence>
<gene>
    <name evidence="8" type="ORF">GCM10009682_13140</name>
</gene>
<dbReference type="EMBL" id="BAAALT010000033">
    <property type="protein sequence ID" value="GAA1792604.1"/>
    <property type="molecule type" value="Genomic_DNA"/>
</dbReference>
<protein>
    <submittedName>
        <fullName evidence="8">MFS transporter</fullName>
    </submittedName>
</protein>
<evidence type="ECO:0000256" key="2">
    <source>
        <dbReference type="ARBA" id="ARBA00022475"/>
    </source>
</evidence>
<dbReference type="Proteomes" id="UP001500218">
    <property type="component" value="Unassembled WGS sequence"/>
</dbReference>
<feature type="transmembrane region" description="Helical" evidence="6">
    <location>
        <begin position="243"/>
        <end position="265"/>
    </location>
</feature>
<feature type="transmembrane region" description="Helical" evidence="6">
    <location>
        <begin position="332"/>
        <end position="352"/>
    </location>
</feature>
<feature type="transmembrane region" description="Helical" evidence="6">
    <location>
        <begin position="102"/>
        <end position="123"/>
    </location>
</feature>
<feature type="transmembrane region" description="Helical" evidence="6">
    <location>
        <begin position="77"/>
        <end position="96"/>
    </location>
</feature>
<keyword evidence="4 6" id="KW-1133">Transmembrane helix</keyword>